<gene>
    <name evidence="7" type="ORF">PHYBLDRAFT_184789</name>
</gene>
<feature type="region of interest" description="Disordered" evidence="5">
    <location>
        <begin position="384"/>
        <end position="403"/>
    </location>
</feature>
<feature type="transmembrane region" description="Helical" evidence="6">
    <location>
        <begin position="286"/>
        <end position="303"/>
    </location>
</feature>
<feature type="transmembrane region" description="Helical" evidence="6">
    <location>
        <begin position="324"/>
        <end position="343"/>
    </location>
</feature>
<proteinExistence type="predicted"/>
<dbReference type="AlphaFoldDB" id="A0A167QCY9"/>
<evidence type="ECO:0008006" key="9">
    <source>
        <dbReference type="Google" id="ProtNLM"/>
    </source>
</evidence>
<dbReference type="RefSeq" id="XP_018297547.1">
    <property type="nucleotide sequence ID" value="XM_018438989.1"/>
</dbReference>
<dbReference type="EMBL" id="KV440972">
    <property type="protein sequence ID" value="OAD79507.1"/>
    <property type="molecule type" value="Genomic_DNA"/>
</dbReference>
<organism evidence="7 8">
    <name type="scientific">Phycomyces blakesleeanus (strain ATCC 8743b / DSM 1359 / FGSC 10004 / NBRC 33097 / NRRL 1555)</name>
    <dbReference type="NCBI Taxonomy" id="763407"/>
    <lineage>
        <taxon>Eukaryota</taxon>
        <taxon>Fungi</taxon>
        <taxon>Fungi incertae sedis</taxon>
        <taxon>Mucoromycota</taxon>
        <taxon>Mucoromycotina</taxon>
        <taxon>Mucoromycetes</taxon>
        <taxon>Mucorales</taxon>
        <taxon>Phycomycetaceae</taxon>
        <taxon>Phycomyces</taxon>
    </lineage>
</organism>
<feature type="region of interest" description="Disordered" evidence="5">
    <location>
        <begin position="453"/>
        <end position="519"/>
    </location>
</feature>
<evidence type="ECO:0000313" key="7">
    <source>
        <dbReference type="EMBL" id="OAD79507.1"/>
    </source>
</evidence>
<dbReference type="Proteomes" id="UP000077315">
    <property type="component" value="Unassembled WGS sequence"/>
</dbReference>
<sequence>MSEHTCPTHGGLVEDGFNPDFDLKQLILDPDSNMHIWGWLVSGFLTLGSLTIAAHSITRHLTHYYTPKIQRHKVRVLAYPPAYAILAWLTYLKYDYATVIMFFAKIVESFAVYNLFVCLQSYLEGYRKENDHVKVAVDTKVLGIYKFHLNSKWGLHFRAIIDILVFQFPIWNIIASFISIFAQIKGVYCDGQFSPHGAYLYLATISFISLSIILMALFTYLAVFNDEWKRGKVRAHGMFWCVKGPIMVIFYFGDILLSIMTYFGVIHDKVPTNGGTVWTAAAIKNGYYVLLICAVMVFVAALMERYFGLDFKEDIFDDSDKTRYGYMHAFADSFLGFIPHFFIDLFSCGGETVELAKKRIKLHKQRRLSDDQLDLLGAEPDAHEVTHMDDPSSLSQPARAHQSKVYVDPDSARLSQFNSIPLEPLNPAFADHSYTTTSVDRNKNETKIEMTRIKMDQGSSIDNFPIPPLQKSSSEQRPALAEPQPSQATSLSISDQVDPNRPKDHFSPHEGRNIPPGYF</sequence>
<dbReference type="SMART" id="SM01417">
    <property type="entry name" value="Solute_trans_a"/>
    <property type="match status" value="1"/>
</dbReference>
<evidence type="ECO:0000256" key="1">
    <source>
        <dbReference type="ARBA" id="ARBA00004141"/>
    </source>
</evidence>
<dbReference type="GeneID" id="28999895"/>
<name>A0A167QCY9_PHYB8</name>
<accession>A0A167QCY9</accession>
<feature type="transmembrane region" description="Helical" evidence="6">
    <location>
        <begin position="199"/>
        <end position="223"/>
    </location>
</feature>
<reference evidence="8" key="1">
    <citation type="submission" date="2015-06" db="EMBL/GenBank/DDBJ databases">
        <title>Expansion of signal transduction pathways in fungi by whole-genome duplication.</title>
        <authorList>
            <consortium name="DOE Joint Genome Institute"/>
            <person name="Corrochano L.M."/>
            <person name="Kuo A."/>
            <person name="Marcet-Houben M."/>
            <person name="Polaino S."/>
            <person name="Salamov A."/>
            <person name="Villalobos J.M."/>
            <person name="Alvarez M.I."/>
            <person name="Avalos J."/>
            <person name="Benito E.P."/>
            <person name="Benoit I."/>
            <person name="Burger G."/>
            <person name="Camino L.P."/>
            <person name="Canovas D."/>
            <person name="Cerda-Olmedo E."/>
            <person name="Cheng J.-F."/>
            <person name="Dominguez A."/>
            <person name="Elias M."/>
            <person name="Eslava A.P."/>
            <person name="Glaser F."/>
            <person name="Grimwood J."/>
            <person name="Gutierrez G."/>
            <person name="Heitman J."/>
            <person name="Henrissat B."/>
            <person name="Iturriaga E.A."/>
            <person name="Lang B.F."/>
            <person name="Lavin J.L."/>
            <person name="Lee S."/>
            <person name="Li W."/>
            <person name="Lindquist E."/>
            <person name="Lopez-Garcia S."/>
            <person name="Luque E.M."/>
            <person name="Marcos A.T."/>
            <person name="Martin J."/>
            <person name="McCluskey K."/>
            <person name="Medina H.R."/>
            <person name="Miralles-Duran A."/>
            <person name="Miyazaki A."/>
            <person name="Munoz-Torres E."/>
            <person name="Oguiza J.A."/>
            <person name="Ohm R."/>
            <person name="Olmedo M."/>
            <person name="Orejas M."/>
            <person name="Ortiz-Castellanos L."/>
            <person name="Pisabarro A.G."/>
            <person name="Rodriguez-Romero J."/>
            <person name="Ruiz-Herrera J."/>
            <person name="Ruiz-Vazquez R."/>
            <person name="Sanz C."/>
            <person name="Schackwitz W."/>
            <person name="Schmutz J."/>
            <person name="Shahriari M."/>
            <person name="Shelest E."/>
            <person name="Silva-Franco F."/>
            <person name="Soanes D."/>
            <person name="Syed K."/>
            <person name="Tagua V.G."/>
            <person name="Talbot N.J."/>
            <person name="Thon M."/>
            <person name="De vries R.P."/>
            <person name="Wiebenga A."/>
            <person name="Yadav J.S."/>
            <person name="Braun E.L."/>
            <person name="Baker S."/>
            <person name="Garre V."/>
            <person name="Horwitz B."/>
            <person name="Torres-Martinez S."/>
            <person name="Idnurm A."/>
            <person name="Herrera-Estrella A."/>
            <person name="Gabaldon T."/>
            <person name="Grigoriev I.V."/>
        </authorList>
    </citation>
    <scope>NUCLEOTIDE SEQUENCE [LARGE SCALE GENOMIC DNA]</scope>
    <source>
        <strain evidence="8">NRRL 1555(-)</strain>
    </source>
</reference>
<dbReference type="OrthoDB" id="5348404at2759"/>
<protein>
    <recommendedName>
        <fullName evidence="9">DUF300-domain-containing protein</fullName>
    </recommendedName>
</protein>
<keyword evidence="3 6" id="KW-1133">Transmembrane helix</keyword>
<dbReference type="InterPro" id="IPR005178">
    <property type="entry name" value="Ostalpha/TMEM184C"/>
</dbReference>
<keyword evidence="8" id="KW-1185">Reference proteome</keyword>
<feature type="compositionally biased region" description="Basic and acidic residues" evidence="5">
    <location>
        <begin position="498"/>
        <end position="512"/>
    </location>
</feature>
<feature type="transmembrane region" description="Helical" evidence="6">
    <location>
        <begin position="244"/>
        <end position="266"/>
    </location>
</feature>
<feature type="transmembrane region" description="Helical" evidence="6">
    <location>
        <begin position="159"/>
        <end position="184"/>
    </location>
</feature>
<evidence type="ECO:0000313" key="8">
    <source>
        <dbReference type="Proteomes" id="UP000077315"/>
    </source>
</evidence>
<dbReference type="Pfam" id="PF03619">
    <property type="entry name" value="Solute_trans_a"/>
    <property type="match status" value="1"/>
</dbReference>
<keyword evidence="4 6" id="KW-0472">Membrane</keyword>
<dbReference type="PANTHER" id="PTHR23423">
    <property type="entry name" value="ORGANIC SOLUTE TRANSPORTER-RELATED"/>
    <property type="match status" value="1"/>
</dbReference>
<dbReference type="InParanoid" id="A0A167QCY9"/>
<comment type="subcellular location">
    <subcellularLocation>
        <location evidence="1">Membrane</location>
        <topology evidence="1">Multi-pass membrane protein</topology>
    </subcellularLocation>
</comment>
<dbReference type="STRING" id="763407.A0A167QCY9"/>
<keyword evidence="2 6" id="KW-0812">Transmembrane</keyword>
<evidence type="ECO:0000256" key="5">
    <source>
        <dbReference type="SAM" id="MobiDB-lite"/>
    </source>
</evidence>
<evidence type="ECO:0000256" key="3">
    <source>
        <dbReference type="ARBA" id="ARBA00022989"/>
    </source>
</evidence>
<dbReference type="GO" id="GO:0016020">
    <property type="term" value="C:membrane"/>
    <property type="evidence" value="ECO:0007669"/>
    <property type="project" value="UniProtKB-SubCell"/>
</dbReference>
<evidence type="ECO:0000256" key="2">
    <source>
        <dbReference type="ARBA" id="ARBA00022692"/>
    </source>
</evidence>
<evidence type="ECO:0000256" key="6">
    <source>
        <dbReference type="SAM" id="Phobius"/>
    </source>
</evidence>
<feature type="compositionally biased region" description="Polar residues" evidence="5">
    <location>
        <begin position="484"/>
        <end position="497"/>
    </location>
</feature>
<feature type="transmembrane region" description="Helical" evidence="6">
    <location>
        <begin position="36"/>
        <end position="55"/>
    </location>
</feature>
<evidence type="ECO:0000256" key="4">
    <source>
        <dbReference type="ARBA" id="ARBA00023136"/>
    </source>
</evidence>
<feature type="transmembrane region" description="Helical" evidence="6">
    <location>
        <begin position="76"/>
        <end position="94"/>
    </location>
</feature>
<dbReference type="VEuPathDB" id="FungiDB:PHYBLDRAFT_184789"/>
<feature type="transmembrane region" description="Helical" evidence="6">
    <location>
        <begin position="100"/>
        <end position="119"/>
    </location>
</feature>